<evidence type="ECO:0000313" key="1">
    <source>
        <dbReference type="EMBL" id="TMM57113.1"/>
    </source>
</evidence>
<name>A0A5S3PT71_9FLAO</name>
<protein>
    <submittedName>
        <fullName evidence="1">Uncharacterized protein</fullName>
    </submittedName>
</protein>
<dbReference type="AlphaFoldDB" id="A0A5S3PT71"/>
<accession>A0A5S3PT71</accession>
<dbReference type="Proteomes" id="UP000310314">
    <property type="component" value="Unassembled WGS sequence"/>
</dbReference>
<gene>
    <name evidence="1" type="ORF">FEE95_11520</name>
</gene>
<proteinExistence type="predicted"/>
<dbReference type="RefSeq" id="WP_138658095.1">
    <property type="nucleotide sequence ID" value="NZ_VATY01000002.1"/>
</dbReference>
<sequence length="59" mass="6666">MSLIVVFSSIILGFNIKRDEGNEEVFDSCNEQNTRFDVKYPISGTGSSLKGKEENYVYP</sequence>
<organism evidence="1 2">
    <name type="scientific">Maribacter algarum</name>
    <name type="common">ex Zhang et al. 2020</name>
    <dbReference type="NCBI Taxonomy" id="2578118"/>
    <lineage>
        <taxon>Bacteria</taxon>
        <taxon>Pseudomonadati</taxon>
        <taxon>Bacteroidota</taxon>
        <taxon>Flavobacteriia</taxon>
        <taxon>Flavobacteriales</taxon>
        <taxon>Flavobacteriaceae</taxon>
        <taxon>Maribacter</taxon>
    </lineage>
</organism>
<evidence type="ECO:0000313" key="2">
    <source>
        <dbReference type="Proteomes" id="UP000310314"/>
    </source>
</evidence>
<keyword evidence="2" id="KW-1185">Reference proteome</keyword>
<dbReference type="EMBL" id="VATY01000002">
    <property type="protein sequence ID" value="TMM57113.1"/>
    <property type="molecule type" value="Genomic_DNA"/>
</dbReference>
<reference evidence="1 2" key="1">
    <citation type="submission" date="2019-05" db="EMBL/GenBank/DDBJ databases">
        <authorList>
            <person name="Zhang J.-Y."/>
            <person name="Feg X."/>
            <person name="Du Z.-J."/>
        </authorList>
    </citation>
    <scope>NUCLEOTIDE SEQUENCE [LARGE SCALE GENOMIC DNA]</scope>
    <source>
        <strain evidence="1 2">RZ26</strain>
    </source>
</reference>
<comment type="caution">
    <text evidence="1">The sequence shown here is derived from an EMBL/GenBank/DDBJ whole genome shotgun (WGS) entry which is preliminary data.</text>
</comment>